<organism evidence="5 6">
    <name type="scientific">Phyllachora maydis</name>
    <dbReference type="NCBI Taxonomy" id="1825666"/>
    <lineage>
        <taxon>Eukaryota</taxon>
        <taxon>Fungi</taxon>
        <taxon>Dikarya</taxon>
        <taxon>Ascomycota</taxon>
        <taxon>Pezizomycotina</taxon>
        <taxon>Sordariomycetes</taxon>
        <taxon>Sordariomycetidae</taxon>
        <taxon>Phyllachorales</taxon>
        <taxon>Phyllachoraceae</taxon>
        <taxon>Phyllachora</taxon>
    </lineage>
</organism>
<sequence>MDVRPSTSSEKRARPVPAFALTFDQFATAFSPSGQKLVDNCLSVHHLVSWRWHLSTTIHSALQSSHKMTDGVEKPRPEGVIGDPKSNRERGFPEFRAQVNTRKVPVPLDSVSGDGAVSVLLAHVVSTICKGDMITDADMACPKDWRELGGRPMGSGHQRDGRTVAVHSLVVAPKLHGCGLGKMIVKAFLQQVNNAGIADRVALVCQDYLVRYFERFGFKRLGPSEAKFGGGAWNDMAFDFARPPKSR</sequence>
<dbReference type="InterPro" id="IPR000182">
    <property type="entry name" value="GNAT_dom"/>
</dbReference>
<feature type="domain" description="N-acetyltransferase" evidence="4">
    <location>
        <begin position="153"/>
        <end position="245"/>
    </location>
</feature>
<dbReference type="SUPFAM" id="SSF55729">
    <property type="entry name" value="Acyl-CoA N-acyltransferases (Nat)"/>
    <property type="match status" value="1"/>
</dbReference>
<dbReference type="EMBL" id="JAQQPM010000001">
    <property type="protein sequence ID" value="KAK2067577.1"/>
    <property type="molecule type" value="Genomic_DNA"/>
</dbReference>
<protein>
    <recommendedName>
        <fullName evidence="4">N-acetyltransferase domain-containing protein</fullName>
    </recommendedName>
</protein>
<keyword evidence="1" id="KW-0808">Transferase</keyword>
<dbReference type="InterPro" id="IPR016181">
    <property type="entry name" value="Acyl_CoA_acyltransferase"/>
</dbReference>
<evidence type="ECO:0000313" key="6">
    <source>
        <dbReference type="Proteomes" id="UP001217918"/>
    </source>
</evidence>
<keyword evidence="6" id="KW-1185">Reference proteome</keyword>
<dbReference type="GO" id="GO:0004059">
    <property type="term" value="F:aralkylamine N-acetyltransferase activity"/>
    <property type="evidence" value="ECO:0007669"/>
    <property type="project" value="TreeGrafter"/>
</dbReference>
<dbReference type="GO" id="GO:0005737">
    <property type="term" value="C:cytoplasm"/>
    <property type="evidence" value="ECO:0007669"/>
    <property type="project" value="TreeGrafter"/>
</dbReference>
<evidence type="ECO:0000259" key="4">
    <source>
        <dbReference type="PROSITE" id="PS51186"/>
    </source>
</evidence>
<feature type="compositionally biased region" description="Basic and acidic residues" evidence="3">
    <location>
        <begin position="67"/>
        <end position="77"/>
    </location>
</feature>
<keyword evidence="2" id="KW-0012">Acyltransferase</keyword>
<dbReference type="CDD" id="cd04301">
    <property type="entry name" value="NAT_SF"/>
    <property type="match status" value="1"/>
</dbReference>
<dbReference type="AlphaFoldDB" id="A0AAD9M8X1"/>
<dbReference type="Pfam" id="PF13673">
    <property type="entry name" value="Acetyltransf_10"/>
    <property type="match status" value="1"/>
</dbReference>
<gene>
    <name evidence="5" type="ORF">P8C59_001305</name>
</gene>
<accession>A0AAD9M8X1</accession>
<proteinExistence type="predicted"/>
<evidence type="ECO:0000256" key="1">
    <source>
        <dbReference type="ARBA" id="ARBA00022679"/>
    </source>
</evidence>
<dbReference type="PANTHER" id="PTHR10908:SF0">
    <property type="entry name" value="SEROTONIN N-ACETYLTRANSFERASE"/>
    <property type="match status" value="1"/>
</dbReference>
<comment type="caution">
    <text evidence="5">The sequence shown here is derived from an EMBL/GenBank/DDBJ whole genome shotgun (WGS) entry which is preliminary data.</text>
</comment>
<feature type="region of interest" description="Disordered" evidence="3">
    <location>
        <begin position="65"/>
        <end position="90"/>
    </location>
</feature>
<evidence type="ECO:0000256" key="2">
    <source>
        <dbReference type="ARBA" id="ARBA00023315"/>
    </source>
</evidence>
<dbReference type="Proteomes" id="UP001217918">
    <property type="component" value="Unassembled WGS sequence"/>
</dbReference>
<dbReference type="Gene3D" id="3.40.630.30">
    <property type="match status" value="1"/>
</dbReference>
<dbReference type="PANTHER" id="PTHR10908">
    <property type="entry name" value="SEROTONIN N-ACETYLTRANSFERASE"/>
    <property type="match status" value="1"/>
</dbReference>
<reference evidence="5" key="1">
    <citation type="journal article" date="2023" name="Mol. Plant Microbe Interact.">
        <title>Elucidating the Obligate Nature and Biological Capacity of an Invasive Fungal Corn Pathogen.</title>
        <authorList>
            <person name="MacCready J.S."/>
            <person name="Roggenkamp E.M."/>
            <person name="Gdanetz K."/>
            <person name="Chilvers M.I."/>
        </authorList>
    </citation>
    <scope>NUCLEOTIDE SEQUENCE</scope>
    <source>
        <strain evidence="5">PM02</strain>
    </source>
</reference>
<evidence type="ECO:0000256" key="3">
    <source>
        <dbReference type="SAM" id="MobiDB-lite"/>
    </source>
</evidence>
<name>A0AAD9M8X1_9PEZI</name>
<evidence type="ECO:0000313" key="5">
    <source>
        <dbReference type="EMBL" id="KAK2067577.1"/>
    </source>
</evidence>
<dbReference type="PROSITE" id="PS51186">
    <property type="entry name" value="GNAT"/>
    <property type="match status" value="1"/>
</dbReference>
<dbReference type="InterPro" id="IPR051635">
    <property type="entry name" value="SNAT-like"/>
</dbReference>